<evidence type="ECO:0000313" key="4">
    <source>
        <dbReference type="Proteomes" id="UP000618051"/>
    </source>
</evidence>
<feature type="region of interest" description="Disordered" evidence="1">
    <location>
        <begin position="167"/>
        <end position="213"/>
    </location>
</feature>
<comment type="caution">
    <text evidence="2">The sequence shown here is derived from an EMBL/GenBank/DDBJ whole genome shotgun (WGS) entry which is preliminary data.</text>
</comment>
<accession>A0A835NWC3</accession>
<feature type="non-terminal residue" evidence="2">
    <location>
        <position position="258"/>
    </location>
</feature>
<feature type="compositionally biased region" description="Polar residues" evidence="1">
    <location>
        <begin position="169"/>
        <end position="184"/>
    </location>
</feature>
<dbReference type="Proteomes" id="UP000618051">
    <property type="component" value="Unassembled WGS sequence"/>
</dbReference>
<dbReference type="EMBL" id="JADDUC020000016">
    <property type="protein sequence ID" value="KAI1234275.1"/>
    <property type="molecule type" value="Genomic_DNA"/>
</dbReference>
<gene>
    <name evidence="3" type="ORF">IHE44_0003993</name>
    <name evidence="2" type="ORF">IHE44_008072</name>
</gene>
<evidence type="ECO:0000313" key="2">
    <source>
        <dbReference type="EMBL" id="KAG0123134.1"/>
    </source>
</evidence>
<organism evidence="2">
    <name type="scientific">Lamprotornis superbus</name>
    <dbReference type="NCBI Taxonomy" id="245042"/>
    <lineage>
        <taxon>Eukaryota</taxon>
        <taxon>Metazoa</taxon>
        <taxon>Chordata</taxon>
        <taxon>Craniata</taxon>
        <taxon>Vertebrata</taxon>
        <taxon>Euteleostomi</taxon>
        <taxon>Archelosauria</taxon>
        <taxon>Archosauria</taxon>
        <taxon>Dinosauria</taxon>
        <taxon>Saurischia</taxon>
        <taxon>Theropoda</taxon>
        <taxon>Coelurosauria</taxon>
        <taxon>Aves</taxon>
        <taxon>Neognathae</taxon>
        <taxon>Neoaves</taxon>
        <taxon>Telluraves</taxon>
        <taxon>Australaves</taxon>
        <taxon>Passeriformes</taxon>
        <taxon>Sturnidae</taxon>
        <taxon>Lamprotornis</taxon>
    </lineage>
</organism>
<proteinExistence type="predicted"/>
<reference evidence="3" key="3">
    <citation type="submission" date="2022-01" db="EMBL/GenBank/DDBJ databases">
        <authorList>
            <person name="Rubenstein D.R."/>
        </authorList>
    </citation>
    <scope>NUCLEOTIDE SEQUENCE</scope>
    <source>
        <strain evidence="3">SS15</strain>
        <tissue evidence="3">Liver</tissue>
    </source>
</reference>
<evidence type="ECO:0000256" key="1">
    <source>
        <dbReference type="SAM" id="MobiDB-lite"/>
    </source>
</evidence>
<dbReference type="OrthoDB" id="3183924at2759"/>
<reference evidence="2" key="1">
    <citation type="submission" date="2020-10" db="EMBL/GenBank/DDBJ databases">
        <title>Feather gene expression reveals the developmental basis of iridescence in African starlings.</title>
        <authorList>
            <person name="Rubenstein D.R."/>
        </authorList>
    </citation>
    <scope>NUCLEOTIDE SEQUENCE</scope>
    <source>
        <strain evidence="2">SS15</strain>
        <tissue evidence="2">Liver</tissue>
    </source>
</reference>
<keyword evidence="4" id="KW-1185">Reference proteome</keyword>
<evidence type="ECO:0000313" key="3">
    <source>
        <dbReference type="EMBL" id="KAI1234275.1"/>
    </source>
</evidence>
<dbReference type="AlphaFoldDB" id="A0A835NWC3"/>
<name>A0A835NWC3_9PASS</name>
<dbReference type="SUPFAM" id="SSF50044">
    <property type="entry name" value="SH3-domain"/>
    <property type="match status" value="1"/>
</dbReference>
<protein>
    <submittedName>
        <fullName evidence="2">Uncharacterized protein</fullName>
    </submittedName>
</protein>
<dbReference type="InterPro" id="IPR036028">
    <property type="entry name" value="SH3-like_dom_sf"/>
</dbReference>
<sequence length="258" mass="25898">MASGASGSGALPAPAATFAVCQAQISDGLSDPEHSSLEPGAVLGTPALGLVLAVGSRLCQLGSDWDLHGGGSSLEPSACAGGPVPTAGLSCSSPLRRARALYACKAEHDSELSFTAGTVFDNEPLLSIPWYPWGVLQAPVPGCEQGGHTPVPAAGAEVLGRWRDPPALSWTSSKPTQGWKSSQGLRGAELEIGNGPRGGVPPRRSAVLPEPSLAAPSTALGAARGHPEFWGAGQVPPPCATAVPALAGKSRAQGSPGW</sequence>
<reference evidence="3 4" key="2">
    <citation type="journal article" date="2021" name="J. Hered.">
        <title>Feather Gene Expression Elucidates the Developmental Basis of Plumage Iridescence in African Starlings.</title>
        <authorList>
            <person name="Rubenstein D.R."/>
            <person name="Corvelo A."/>
            <person name="MacManes M.D."/>
            <person name="Maia R."/>
            <person name="Narzisi G."/>
            <person name="Rousaki A."/>
            <person name="Vandenabeele P."/>
            <person name="Shawkey M.D."/>
            <person name="Solomon J."/>
        </authorList>
    </citation>
    <scope>NUCLEOTIDE SEQUENCE [LARGE SCALE GENOMIC DNA]</scope>
    <source>
        <strain evidence="3">SS15</strain>
    </source>
</reference>
<dbReference type="EMBL" id="JADDUC010000031">
    <property type="protein sequence ID" value="KAG0123134.1"/>
    <property type="molecule type" value="Genomic_DNA"/>
</dbReference>